<dbReference type="OrthoDB" id="98800at2157"/>
<dbReference type="GeneID" id="33317973"/>
<dbReference type="RefSeq" id="WP_088856222.1">
    <property type="nucleotide sequence ID" value="NZ_CP015103.1"/>
</dbReference>
<evidence type="ECO:0000313" key="1">
    <source>
        <dbReference type="EMBL" id="ASJ08987.1"/>
    </source>
</evidence>
<accession>A0A2Z2MQQ5</accession>
<keyword evidence="2" id="KW-1185">Reference proteome</keyword>
<gene>
    <name evidence="1" type="ORF">A3L11_07005</name>
</gene>
<reference evidence="1 2" key="1">
    <citation type="submission" date="2016-04" db="EMBL/GenBank/DDBJ databases">
        <title>Complete genome sequence of Thermococcus siculi type strain RG-20.</title>
        <authorList>
            <person name="Oger P.M."/>
        </authorList>
    </citation>
    <scope>NUCLEOTIDE SEQUENCE [LARGE SCALE GENOMIC DNA]</scope>
    <source>
        <strain evidence="1 2">RG-20</strain>
    </source>
</reference>
<dbReference type="Proteomes" id="UP000250125">
    <property type="component" value="Chromosome"/>
</dbReference>
<proteinExistence type="predicted"/>
<dbReference type="KEGG" id="tsl:A3L11_07005"/>
<name>A0A2Z2MQQ5_9EURY</name>
<evidence type="ECO:0000313" key="2">
    <source>
        <dbReference type="Proteomes" id="UP000250125"/>
    </source>
</evidence>
<dbReference type="AlphaFoldDB" id="A0A2Z2MQQ5"/>
<organism evidence="1 2">
    <name type="scientific">Thermococcus siculi</name>
    <dbReference type="NCBI Taxonomy" id="72803"/>
    <lineage>
        <taxon>Archaea</taxon>
        <taxon>Methanobacteriati</taxon>
        <taxon>Methanobacteriota</taxon>
        <taxon>Thermococci</taxon>
        <taxon>Thermococcales</taxon>
        <taxon>Thermococcaceae</taxon>
        <taxon>Thermococcus</taxon>
    </lineage>
</organism>
<sequence length="200" mass="21711">MGKALSGKTLFVFPVALAILGLLWNTGIPTTYTQLNGTFSGGLVIPSAIAGDVEDYFSGMNATLYGFEAGVVGDINASITLYVLKVTPPFDPEDFEVSINGRLIRGETYVPYAEEIPVQITYMGRDYSFFLTVQPAKIFKASGSWDVSYLNNATNVTLIKMNDLKLVVYAMGPEDYEFAVCKTPENTEITRGGLTLGGQE</sequence>
<dbReference type="EMBL" id="CP015103">
    <property type="protein sequence ID" value="ASJ08987.1"/>
    <property type="molecule type" value="Genomic_DNA"/>
</dbReference>
<protein>
    <submittedName>
        <fullName evidence="1">Uncharacterized protein</fullName>
    </submittedName>
</protein>